<protein>
    <submittedName>
        <fullName evidence="4">Rhodanese domain protein</fullName>
    </submittedName>
</protein>
<proteinExistence type="predicted"/>
<dbReference type="KEGG" id="tli:Tlie_0289"/>
<evidence type="ECO:0000256" key="1">
    <source>
        <dbReference type="ARBA" id="ARBA00022679"/>
    </source>
</evidence>
<feature type="domain" description="Rhodanese" evidence="3">
    <location>
        <begin position="33"/>
        <end position="139"/>
    </location>
</feature>
<reference evidence="4 5" key="2">
    <citation type="journal article" date="2012" name="Stand. Genomic Sci.">
        <title>Genome sequence of the moderately thermophilic, amino-acid-degrading and sulfur-reducing bacterium Thermovirga lienii type strain (Cas60314(T)).</title>
        <authorList>
            <person name="Goker M."/>
            <person name="Saunders E."/>
            <person name="Lapidus A."/>
            <person name="Nolan M."/>
            <person name="Lucas S."/>
            <person name="Hammon N."/>
            <person name="Deshpande S."/>
            <person name="Cheng J.F."/>
            <person name="Han C."/>
            <person name="Tapia R."/>
            <person name="Goodwin L.A."/>
            <person name="Pitluck S."/>
            <person name="Liolios K."/>
            <person name="Mavromatis K."/>
            <person name="Pagani I."/>
            <person name="Ivanova N."/>
            <person name="Mikhailova N."/>
            <person name="Pati A."/>
            <person name="Chen A."/>
            <person name="Palaniappan K."/>
            <person name="Land M."/>
            <person name="Chang Y.J."/>
            <person name="Jeffries C.D."/>
            <person name="Brambilla E.M."/>
            <person name="Rohde M."/>
            <person name="Spring S."/>
            <person name="Detter J.C."/>
            <person name="Woyke T."/>
            <person name="Bristow J."/>
            <person name="Eisen J.A."/>
            <person name="Markowitz V."/>
            <person name="Hugenholtz P."/>
            <person name="Kyrpides N.C."/>
            <person name="Klenk H.P."/>
        </authorList>
    </citation>
    <scope>NUCLEOTIDE SEQUENCE [LARGE SCALE GENOMIC DNA]</scope>
    <source>
        <strain evidence="5">ATCC BAA-1197 / DSM 17291 / Cas60314</strain>
    </source>
</reference>
<dbReference type="CDD" id="cd01449">
    <property type="entry name" value="TST_Repeat_2"/>
    <property type="match status" value="1"/>
</dbReference>
<dbReference type="SUPFAM" id="SSF52821">
    <property type="entry name" value="Rhodanese/Cell cycle control phosphatase"/>
    <property type="match status" value="2"/>
</dbReference>
<reference evidence="5" key="1">
    <citation type="submission" date="2011-10" db="EMBL/GenBank/DDBJ databases">
        <title>The complete genome of chromosome of Thermovirga lienii DSM 17291.</title>
        <authorList>
            <consortium name="US DOE Joint Genome Institute (JGI-PGF)"/>
            <person name="Lucas S."/>
            <person name="Copeland A."/>
            <person name="Lapidus A."/>
            <person name="Glavina del Rio T."/>
            <person name="Dalin E."/>
            <person name="Tice H."/>
            <person name="Bruce D."/>
            <person name="Goodwin L."/>
            <person name="Pitluck S."/>
            <person name="Peters L."/>
            <person name="Mikhailova N."/>
            <person name="Saunders E."/>
            <person name="Kyrpides N."/>
            <person name="Mavromatis K."/>
            <person name="Ivanova N."/>
            <person name="Last F.I."/>
            <person name="Brettin T."/>
            <person name="Detter J.C."/>
            <person name="Han C."/>
            <person name="Larimer F."/>
            <person name="Land M."/>
            <person name="Hauser L."/>
            <person name="Markowitz V."/>
            <person name="Cheng J.-F."/>
            <person name="Hugenholtz P."/>
            <person name="Woyke T."/>
            <person name="Wu D."/>
            <person name="Spring S."/>
            <person name="Schroeder M."/>
            <person name="Brambilla E.-M."/>
            <person name="Klenk H.-P."/>
            <person name="Eisen J.A."/>
        </authorList>
    </citation>
    <scope>NUCLEOTIDE SEQUENCE [LARGE SCALE GENOMIC DNA]</scope>
    <source>
        <strain evidence="5">ATCC BAA-1197 / DSM 17291 / Cas60314</strain>
    </source>
</reference>
<dbReference type="InterPro" id="IPR045078">
    <property type="entry name" value="TST/MPST-like"/>
</dbReference>
<dbReference type="Pfam" id="PF00581">
    <property type="entry name" value="Rhodanese"/>
    <property type="match status" value="2"/>
</dbReference>
<keyword evidence="5" id="KW-1185">Reference proteome</keyword>
<dbReference type="Proteomes" id="UP000005868">
    <property type="component" value="Chromosome"/>
</dbReference>
<keyword evidence="1" id="KW-0808">Transferase</keyword>
<dbReference type="eggNOG" id="COG2897">
    <property type="taxonomic scope" value="Bacteria"/>
</dbReference>
<dbReference type="InterPro" id="IPR001763">
    <property type="entry name" value="Rhodanese-like_dom"/>
</dbReference>
<dbReference type="Gene3D" id="3.40.250.10">
    <property type="entry name" value="Rhodanese-like domain"/>
    <property type="match status" value="2"/>
</dbReference>
<keyword evidence="2" id="KW-0677">Repeat</keyword>
<feature type="domain" description="Rhodanese" evidence="3">
    <location>
        <begin position="172"/>
        <end position="293"/>
    </location>
</feature>
<evidence type="ECO:0000313" key="5">
    <source>
        <dbReference type="Proteomes" id="UP000005868"/>
    </source>
</evidence>
<dbReference type="AlphaFoldDB" id="G7V6R9"/>
<dbReference type="HOGENOM" id="CLU_031618_2_1_0"/>
<dbReference type="SMART" id="SM00450">
    <property type="entry name" value="RHOD"/>
    <property type="match status" value="2"/>
</dbReference>
<dbReference type="CDD" id="cd01448">
    <property type="entry name" value="TST_Repeat_1"/>
    <property type="match status" value="1"/>
</dbReference>
<sequence>MVLAACKPRICKKLVSPDWLYNLINGETSEKEPTKDYKIFEVSWGKPLEYDKGHIPGAIHLDTNLFEREPLWNKVPDEELEEVLVRHGITRDTTVILYESETAAAFRVAVIMMYAGVRDVKVLDGGLKAWKAAGFPLEVRPNCPVPVKSFGVKVPAFPEFLVDTQEVKKLLSEENALLVCVRSWAEYIGETSGYAYIKAKGRIKGAVWGHGGSDAYHMEDYRNPDNTMKDLHEIERNWRQWGITPEKRVVFSCGTGWRASEAFFAAYLMGWENIAVYDGGWIEWSMDESNPIETGPPSRNPLEDPIKCKI</sequence>
<gene>
    <name evidence="4" type="ordered locus">Tlie_0289</name>
</gene>
<name>G7V6R9_THELD</name>
<dbReference type="EMBL" id="CP003096">
    <property type="protein sequence ID" value="AER66028.1"/>
    <property type="molecule type" value="Genomic_DNA"/>
</dbReference>
<accession>G7V6R9</accession>
<dbReference type="InterPro" id="IPR001307">
    <property type="entry name" value="Thiosulphate_STrfase_CS"/>
</dbReference>
<organism evidence="4 5">
    <name type="scientific">Thermovirga lienii (strain ATCC BAA-1197 / DSM 17291 / Cas60314)</name>
    <dbReference type="NCBI Taxonomy" id="580340"/>
    <lineage>
        <taxon>Bacteria</taxon>
        <taxon>Thermotogati</taxon>
        <taxon>Synergistota</taxon>
        <taxon>Synergistia</taxon>
        <taxon>Synergistales</taxon>
        <taxon>Thermovirgaceae</taxon>
        <taxon>Thermovirga</taxon>
    </lineage>
</organism>
<dbReference type="InterPro" id="IPR036873">
    <property type="entry name" value="Rhodanese-like_dom_sf"/>
</dbReference>
<dbReference type="STRING" id="580340.Tlie_0289"/>
<dbReference type="OrthoDB" id="9770030at2"/>
<dbReference type="PROSITE" id="PS00380">
    <property type="entry name" value="RHODANESE_1"/>
    <property type="match status" value="1"/>
</dbReference>
<dbReference type="PANTHER" id="PTHR11364:SF27">
    <property type="entry name" value="SULFURTRANSFERASE"/>
    <property type="match status" value="1"/>
</dbReference>
<dbReference type="PANTHER" id="PTHR11364">
    <property type="entry name" value="THIOSULFATE SULFERTANSFERASE"/>
    <property type="match status" value="1"/>
</dbReference>
<evidence type="ECO:0000313" key="4">
    <source>
        <dbReference type="EMBL" id="AER66028.1"/>
    </source>
</evidence>
<dbReference type="GO" id="GO:0004792">
    <property type="term" value="F:thiosulfate-cyanide sulfurtransferase activity"/>
    <property type="evidence" value="ECO:0007669"/>
    <property type="project" value="InterPro"/>
</dbReference>
<evidence type="ECO:0000259" key="3">
    <source>
        <dbReference type="PROSITE" id="PS50206"/>
    </source>
</evidence>
<dbReference type="PROSITE" id="PS50206">
    <property type="entry name" value="RHODANESE_3"/>
    <property type="match status" value="2"/>
</dbReference>
<evidence type="ECO:0000256" key="2">
    <source>
        <dbReference type="ARBA" id="ARBA00022737"/>
    </source>
</evidence>